<dbReference type="EMBL" id="ML977602">
    <property type="protein sequence ID" value="KAF1998594.1"/>
    <property type="molecule type" value="Genomic_DNA"/>
</dbReference>
<comment type="similarity">
    <text evidence="9">Belongs to the methyltransferase superfamily. METTL18 family.</text>
</comment>
<evidence type="ECO:0000256" key="2">
    <source>
        <dbReference type="ARBA" id="ARBA00004496"/>
    </source>
</evidence>
<keyword evidence="7" id="KW-0949">S-adenosyl-L-methionine</keyword>
<evidence type="ECO:0000256" key="7">
    <source>
        <dbReference type="ARBA" id="ARBA00022691"/>
    </source>
</evidence>
<reference evidence="11" key="1">
    <citation type="journal article" date="2020" name="Stud. Mycol.">
        <title>101 Dothideomycetes genomes: a test case for predicting lifestyles and emergence of pathogens.</title>
        <authorList>
            <person name="Haridas S."/>
            <person name="Albert R."/>
            <person name="Binder M."/>
            <person name="Bloem J."/>
            <person name="Labutti K."/>
            <person name="Salamov A."/>
            <person name="Andreopoulos B."/>
            <person name="Baker S."/>
            <person name="Barry K."/>
            <person name="Bills G."/>
            <person name="Bluhm B."/>
            <person name="Cannon C."/>
            <person name="Castanera R."/>
            <person name="Culley D."/>
            <person name="Daum C."/>
            <person name="Ezra D."/>
            <person name="Gonzalez J."/>
            <person name="Henrissat B."/>
            <person name="Kuo A."/>
            <person name="Liang C."/>
            <person name="Lipzen A."/>
            <person name="Lutzoni F."/>
            <person name="Magnuson J."/>
            <person name="Mondo S."/>
            <person name="Nolan M."/>
            <person name="Ohm R."/>
            <person name="Pangilinan J."/>
            <person name="Park H.-J."/>
            <person name="Ramirez L."/>
            <person name="Alfaro M."/>
            <person name="Sun H."/>
            <person name="Tritt A."/>
            <person name="Yoshinaga Y."/>
            <person name="Zwiers L.-H."/>
            <person name="Turgeon B."/>
            <person name="Goodwin S."/>
            <person name="Spatafora J."/>
            <person name="Crous P."/>
            <person name="Grigoriev I."/>
        </authorList>
    </citation>
    <scope>NUCLEOTIDE SEQUENCE</scope>
    <source>
        <strain evidence="11">CBS 123094</strain>
    </source>
</reference>
<keyword evidence="8" id="KW-0539">Nucleus</keyword>
<comment type="subcellular location">
    <subcellularLocation>
        <location evidence="2">Cytoplasm</location>
    </subcellularLocation>
    <subcellularLocation>
        <location evidence="1">Nucleus</location>
    </subcellularLocation>
</comment>
<evidence type="ECO:0000256" key="5">
    <source>
        <dbReference type="ARBA" id="ARBA00022603"/>
    </source>
</evidence>
<protein>
    <recommendedName>
        <fullName evidence="3">protein-histidine N-methyltransferase</fullName>
        <ecNumber evidence="3">2.1.1.85</ecNumber>
    </recommendedName>
</protein>
<dbReference type="InterPro" id="IPR019410">
    <property type="entry name" value="Methyltransf_16"/>
</dbReference>
<dbReference type="PANTHER" id="PTHR14614">
    <property type="entry name" value="HEPATOCELLULAR CARCINOMA-ASSOCIATED ANTIGEN"/>
    <property type="match status" value="1"/>
</dbReference>
<dbReference type="InterPro" id="IPR029063">
    <property type="entry name" value="SAM-dependent_MTases_sf"/>
</dbReference>
<evidence type="ECO:0000313" key="11">
    <source>
        <dbReference type="EMBL" id="KAF1998594.1"/>
    </source>
</evidence>
<keyword evidence="6" id="KW-0808">Transferase</keyword>
<dbReference type="PANTHER" id="PTHR14614:SF39">
    <property type="entry name" value="HISTIDINE PROTEIN METHYLTRANSFERASE 1 HOMOLOG"/>
    <property type="match status" value="1"/>
</dbReference>
<sequence length="355" mass="38972">MAQTFSFGFSGDDIEEDPNDVPHEDNDADMEDAQDGPQPIEARTHDLDELLASLPDKLSYSFLTTTSPKGFTARLPRRELFDVRLQLMAEDSVSSSDNPTGLDTSDLRPNVYEGGYKTWECSIDLVRFLLDRGPRKDLDDLVRVDHVIEMGCGTALPSLLLFQYALKNGIGLYLTLTDYNADVLRLVTVPNLLLSYVSILGTTDAPFSEASPNPLADTSTTSGDLYITPEIIQSFKAALKSLPITLTFISGSWLPVPTLLSLIPSAPELNTFILASETIYSPSSLTAFTEAMVELMKRVKSGKAIVAAKRVYFGVGGSVDEFRGECANKGCVAYEMEFEGLEDGVRRCLVEVQMY</sequence>
<gene>
    <name evidence="11" type="ORF">P154DRAFT_469025</name>
</gene>
<organism evidence="11 12">
    <name type="scientific">Amniculicola lignicola CBS 123094</name>
    <dbReference type="NCBI Taxonomy" id="1392246"/>
    <lineage>
        <taxon>Eukaryota</taxon>
        <taxon>Fungi</taxon>
        <taxon>Dikarya</taxon>
        <taxon>Ascomycota</taxon>
        <taxon>Pezizomycotina</taxon>
        <taxon>Dothideomycetes</taxon>
        <taxon>Pleosporomycetidae</taxon>
        <taxon>Pleosporales</taxon>
        <taxon>Amniculicolaceae</taxon>
        <taxon>Amniculicola</taxon>
    </lineage>
</organism>
<evidence type="ECO:0000256" key="3">
    <source>
        <dbReference type="ARBA" id="ARBA00012533"/>
    </source>
</evidence>
<dbReference type="EC" id="2.1.1.85" evidence="3"/>
<dbReference type="Proteomes" id="UP000799779">
    <property type="component" value="Unassembled WGS sequence"/>
</dbReference>
<dbReference type="GO" id="GO:0005737">
    <property type="term" value="C:cytoplasm"/>
    <property type="evidence" value="ECO:0007669"/>
    <property type="project" value="UniProtKB-SubCell"/>
</dbReference>
<proteinExistence type="inferred from homology"/>
<dbReference type="GO" id="GO:0005634">
    <property type="term" value="C:nucleus"/>
    <property type="evidence" value="ECO:0007669"/>
    <property type="project" value="UniProtKB-SubCell"/>
</dbReference>
<dbReference type="GO" id="GO:0032259">
    <property type="term" value="P:methylation"/>
    <property type="evidence" value="ECO:0007669"/>
    <property type="project" value="UniProtKB-KW"/>
</dbReference>
<evidence type="ECO:0000256" key="9">
    <source>
        <dbReference type="ARBA" id="ARBA00038126"/>
    </source>
</evidence>
<accession>A0A6A5WCE8</accession>
<keyword evidence="5" id="KW-0489">Methyltransferase</keyword>
<dbReference type="AlphaFoldDB" id="A0A6A5WCE8"/>
<evidence type="ECO:0000256" key="4">
    <source>
        <dbReference type="ARBA" id="ARBA00022490"/>
    </source>
</evidence>
<feature type="region of interest" description="Disordered" evidence="10">
    <location>
        <begin position="1"/>
        <end position="41"/>
    </location>
</feature>
<evidence type="ECO:0000256" key="8">
    <source>
        <dbReference type="ARBA" id="ARBA00023242"/>
    </source>
</evidence>
<name>A0A6A5WCE8_9PLEO</name>
<evidence type="ECO:0000256" key="10">
    <source>
        <dbReference type="SAM" id="MobiDB-lite"/>
    </source>
</evidence>
<evidence type="ECO:0000313" key="12">
    <source>
        <dbReference type="Proteomes" id="UP000799779"/>
    </source>
</evidence>
<keyword evidence="12" id="KW-1185">Reference proteome</keyword>
<dbReference type="OrthoDB" id="1723750at2759"/>
<dbReference type="Gene3D" id="3.40.50.150">
    <property type="entry name" value="Vaccinia Virus protein VP39"/>
    <property type="match status" value="1"/>
</dbReference>
<keyword evidence="4" id="KW-0963">Cytoplasm</keyword>
<evidence type="ECO:0000256" key="1">
    <source>
        <dbReference type="ARBA" id="ARBA00004123"/>
    </source>
</evidence>
<dbReference type="GO" id="GO:0018064">
    <property type="term" value="F:protein-L-histidine N-tele-methyltransferase activity"/>
    <property type="evidence" value="ECO:0007669"/>
    <property type="project" value="UniProtKB-EC"/>
</dbReference>
<evidence type="ECO:0000256" key="6">
    <source>
        <dbReference type="ARBA" id="ARBA00022679"/>
    </source>
</evidence>